<proteinExistence type="inferred from homology"/>
<evidence type="ECO:0000313" key="9">
    <source>
        <dbReference type="EMBL" id="CAG8469730.1"/>
    </source>
</evidence>
<comment type="similarity">
    <text evidence="2">Belongs to the TMEM97/sigma-2 receptor family.</text>
</comment>
<dbReference type="GO" id="GO:0005789">
    <property type="term" value="C:endoplasmic reticulum membrane"/>
    <property type="evidence" value="ECO:0007669"/>
    <property type="project" value="UniProtKB-SubCell"/>
</dbReference>
<dbReference type="PANTHER" id="PTHR31204:SF1">
    <property type="entry name" value="SIGMA INTRACELLULAR RECEPTOR 2"/>
    <property type="match status" value="1"/>
</dbReference>
<name>A0A9N8Z1C9_9GLOM</name>
<keyword evidence="6 7" id="KW-0472">Membrane</keyword>
<protein>
    <recommendedName>
        <fullName evidence="7">Efficient mitochondria targeting-associated protein 19</fullName>
    </recommendedName>
</protein>
<feature type="transmembrane region" description="Helical" evidence="7">
    <location>
        <begin position="71"/>
        <end position="93"/>
    </location>
</feature>
<dbReference type="InterPro" id="IPR051987">
    <property type="entry name" value="Sigma-2_receptor-like"/>
</dbReference>
<dbReference type="AlphaFoldDB" id="A0A9N8Z1C9"/>
<comment type="caution">
    <text evidence="9">The sequence shown here is derived from an EMBL/GenBank/DDBJ whole genome shotgun (WGS) entry which is preliminary data.</text>
</comment>
<dbReference type="PROSITE" id="PS51751">
    <property type="entry name" value="EXPERA"/>
    <property type="match status" value="1"/>
</dbReference>
<dbReference type="InterPro" id="IPR033118">
    <property type="entry name" value="EXPERA"/>
</dbReference>
<accession>A0A9N8Z1C9</accession>
<keyword evidence="4 7" id="KW-0256">Endoplasmic reticulum</keyword>
<feature type="transmembrane region" description="Helical" evidence="7">
    <location>
        <begin position="138"/>
        <end position="156"/>
    </location>
</feature>
<reference evidence="9" key="1">
    <citation type="submission" date="2021-06" db="EMBL/GenBank/DDBJ databases">
        <authorList>
            <person name="Kallberg Y."/>
            <person name="Tangrot J."/>
            <person name="Rosling A."/>
        </authorList>
    </citation>
    <scope>NUCLEOTIDE SEQUENCE</scope>
    <source>
        <strain evidence="9">BR232B</strain>
    </source>
</reference>
<gene>
    <name evidence="9" type="ORF">PBRASI_LOCUS1010</name>
</gene>
<evidence type="ECO:0000256" key="4">
    <source>
        <dbReference type="ARBA" id="ARBA00022824"/>
    </source>
</evidence>
<feature type="transmembrane region" description="Helical" evidence="7">
    <location>
        <begin position="12"/>
        <end position="31"/>
    </location>
</feature>
<comment type="subcellular location">
    <subcellularLocation>
        <location evidence="1">Endoplasmic reticulum membrane</location>
        <topology evidence="1">Multi-pass membrane protein</topology>
    </subcellularLocation>
</comment>
<evidence type="ECO:0000256" key="2">
    <source>
        <dbReference type="ARBA" id="ARBA00009096"/>
    </source>
</evidence>
<keyword evidence="3 7" id="KW-0812">Transmembrane</keyword>
<dbReference type="Pfam" id="PF05241">
    <property type="entry name" value="EBP"/>
    <property type="match status" value="1"/>
</dbReference>
<evidence type="ECO:0000256" key="3">
    <source>
        <dbReference type="ARBA" id="ARBA00022692"/>
    </source>
</evidence>
<dbReference type="PIRSF" id="PIRSF031032">
    <property type="entry name" value="TMP_97_prd"/>
    <property type="match status" value="1"/>
</dbReference>
<keyword evidence="10" id="KW-1185">Reference proteome</keyword>
<organism evidence="9 10">
    <name type="scientific">Paraglomus brasilianum</name>
    <dbReference type="NCBI Taxonomy" id="144538"/>
    <lineage>
        <taxon>Eukaryota</taxon>
        <taxon>Fungi</taxon>
        <taxon>Fungi incertae sedis</taxon>
        <taxon>Mucoromycota</taxon>
        <taxon>Glomeromycotina</taxon>
        <taxon>Glomeromycetes</taxon>
        <taxon>Paraglomerales</taxon>
        <taxon>Paraglomeraceae</taxon>
        <taxon>Paraglomus</taxon>
    </lineage>
</organism>
<sequence>MSSQRRPLTSRWLDLLYFIYFTTHIPATLLVDTNGLFSKLFDKPPYVLTAAADYYIETYNDPLFVDNKKTWFSALSYTELLIQTPFFFYAAIGLWKDSPSIRLPFVVYSTHVVTATGLCIAEFIFGTHENGVSDQQRMSLILFYLPYLIVPAICLVDSFMKLRKSEAVLLEKKDE</sequence>
<feature type="transmembrane region" description="Helical" evidence="7">
    <location>
        <begin position="105"/>
        <end position="126"/>
    </location>
</feature>
<evidence type="ECO:0000256" key="7">
    <source>
        <dbReference type="PIRNR" id="PIRNR031032"/>
    </source>
</evidence>
<dbReference type="EMBL" id="CAJVPI010000060">
    <property type="protein sequence ID" value="CAG8469730.1"/>
    <property type="molecule type" value="Genomic_DNA"/>
</dbReference>
<dbReference type="Proteomes" id="UP000789739">
    <property type="component" value="Unassembled WGS sequence"/>
</dbReference>
<keyword evidence="5 7" id="KW-1133">Transmembrane helix</keyword>
<evidence type="ECO:0000256" key="5">
    <source>
        <dbReference type="ARBA" id="ARBA00022989"/>
    </source>
</evidence>
<dbReference type="InterPro" id="IPR016964">
    <property type="entry name" value="Sigma2_recept"/>
</dbReference>
<evidence type="ECO:0000256" key="6">
    <source>
        <dbReference type="ARBA" id="ARBA00023136"/>
    </source>
</evidence>
<evidence type="ECO:0000259" key="8">
    <source>
        <dbReference type="PROSITE" id="PS51751"/>
    </source>
</evidence>
<dbReference type="OrthoDB" id="433124at2759"/>
<feature type="domain" description="EXPERA" evidence="8">
    <location>
        <begin position="13"/>
        <end position="155"/>
    </location>
</feature>
<evidence type="ECO:0000313" key="10">
    <source>
        <dbReference type="Proteomes" id="UP000789739"/>
    </source>
</evidence>
<evidence type="ECO:0000256" key="1">
    <source>
        <dbReference type="ARBA" id="ARBA00004477"/>
    </source>
</evidence>
<dbReference type="PANTHER" id="PTHR31204">
    <property type="entry name" value="SIGMA INTRACELLULAR RECEPTOR 2"/>
    <property type="match status" value="1"/>
</dbReference>